<proteinExistence type="predicted"/>
<dbReference type="AlphaFoldDB" id="A0A4Y2BY99"/>
<gene>
    <name evidence="2" type="ORF">AVEN_218473_1</name>
    <name evidence="1" type="ORF">AVEN_74776_1</name>
</gene>
<dbReference type="EMBL" id="BGPR01084715">
    <property type="protein sequence ID" value="GBL96537.1"/>
    <property type="molecule type" value="Genomic_DNA"/>
</dbReference>
<dbReference type="EMBL" id="BGPR01084707">
    <property type="protein sequence ID" value="GBL96496.1"/>
    <property type="molecule type" value="Genomic_DNA"/>
</dbReference>
<name>A0A4Y2BY99_ARAVE</name>
<evidence type="ECO:0000313" key="2">
    <source>
        <dbReference type="EMBL" id="GBL96537.1"/>
    </source>
</evidence>
<organism evidence="2 3">
    <name type="scientific">Araneus ventricosus</name>
    <name type="common">Orbweaver spider</name>
    <name type="synonym">Epeira ventricosa</name>
    <dbReference type="NCBI Taxonomy" id="182803"/>
    <lineage>
        <taxon>Eukaryota</taxon>
        <taxon>Metazoa</taxon>
        <taxon>Ecdysozoa</taxon>
        <taxon>Arthropoda</taxon>
        <taxon>Chelicerata</taxon>
        <taxon>Arachnida</taxon>
        <taxon>Araneae</taxon>
        <taxon>Araneomorphae</taxon>
        <taxon>Entelegynae</taxon>
        <taxon>Araneoidea</taxon>
        <taxon>Araneidae</taxon>
        <taxon>Araneus</taxon>
    </lineage>
</organism>
<keyword evidence="3" id="KW-1185">Reference proteome</keyword>
<dbReference type="Proteomes" id="UP000499080">
    <property type="component" value="Unassembled WGS sequence"/>
</dbReference>
<comment type="caution">
    <text evidence="2">The sequence shown here is derived from an EMBL/GenBank/DDBJ whole genome shotgun (WGS) entry which is preliminary data.</text>
</comment>
<evidence type="ECO:0000313" key="1">
    <source>
        <dbReference type="EMBL" id="GBL96496.1"/>
    </source>
</evidence>
<reference evidence="2 3" key="1">
    <citation type="journal article" date="2019" name="Sci. Rep.">
        <title>Orb-weaving spider Araneus ventricosus genome elucidates the spidroin gene catalogue.</title>
        <authorList>
            <person name="Kono N."/>
            <person name="Nakamura H."/>
            <person name="Ohtoshi R."/>
            <person name="Moran D.A.P."/>
            <person name="Shinohara A."/>
            <person name="Yoshida Y."/>
            <person name="Fujiwara M."/>
            <person name="Mori M."/>
            <person name="Tomita M."/>
            <person name="Arakawa K."/>
        </authorList>
    </citation>
    <scope>NUCLEOTIDE SEQUENCE [LARGE SCALE GENOMIC DNA]</scope>
</reference>
<dbReference type="OrthoDB" id="6473127at2759"/>
<evidence type="ECO:0000313" key="3">
    <source>
        <dbReference type="Proteomes" id="UP000499080"/>
    </source>
</evidence>
<accession>A0A4Y2BY99</accession>
<protein>
    <submittedName>
        <fullName evidence="2">Uncharacterized protein</fullName>
    </submittedName>
</protein>
<sequence>MSTNVDIQDFTLVAKKDACTSTAEIDLVNNKTYYDMIDLNTGNQKDDILASHPFLEMIENFGVHLNPFSLSNIENMCHVHLLPSNLFLEDCGNNTFVDSPLPFPTVLEDEFANIPVAHRESEAYCKEWVEKHRKGYIKTMLSFSSY</sequence>